<dbReference type="AlphaFoldDB" id="A0A5C3LRQ4"/>
<keyword evidence="2" id="KW-1185">Reference proteome</keyword>
<gene>
    <name evidence="1" type="ORF">BDQ12DRAFT_694167</name>
</gene>
<evidence type="ECO:0000313" key="2">
    <source>
        <dbReference type="Proteomes" id="UP000308652"/>
    </source>
</evidence>
<dbReference type="EMBL" id="ML213754">
    <property type="protein sequence ID" value="TFK31431.1"/>
    <property type="molecule type" value="Genomic_DNA"/>
</dbReference>
<dbReference type="Proteomes" id="UP000308652">
    <property type="component" value="Unassembled WGS sequence"/>
</dbReference>
<accession>A0A5C3LRQ4</accession>
<organism evidence="1 2">
    <name type="scientific">Crucibulum laeve</name>
    <dbReference type="NCBI Taxonomy" id="68775"/>
    <lineage>
        <taxon>Eukaryota</taxon>
        <taxon>Fungi</taxon>
        <taxon>Dikarya</taxon>
        <taxon>Basidiomycota</taxon>
        <taxon>Agaricomycotina</taxon>
        <taxon>Agaricomycetes</taxon>
        <taxon>Agaricomycetidae</taxon>
        <taxon>Agaricales</taxon>
        <taxon>Agaricineae</taxon>
        <taxon>Nidulariaceae</taxon>
        <taxon>Crucibulum</taxon>
    </lineage>
</organism>
<sequence length="268" mass="28611">MYEETILLCLPLKRTIGIISMKLTSLILLATSLVSTAAAAVIEQRDVLFVHTAEDWQAKWDAWPTSDGSNLRRRLSERTLATNQTTDDIALNVCERITGCIGSAAATAAGYATVAGGATASFCSARANDAATALSANNYALARQIAAFVTVEVALPFIINFGTFYINLKLQNAAAQSSSDSCGISQQQAIADQAGTATYGFCLQLQKVSSNKAFSRVDFGTVSADNSNDDIGLDMEMRLFISTVKGKYASACSLLGLELKRRFALRGF</sequence>
<name>A0A5C3LRQ4_9AGAR</name>
<evidence type="ECO:0000313" key="1">
    <source>
        <dbReference type="EMBL" id="TFK31431.1"/>
    </source>
</evidence>
<reference evidence="1 2" key="1">
    <citation type="journal article" date="2019" name="Nat. Ecol. Evol.">
        <title>Megaphylogeny resolves global patterns of mushroom evolution.</title>
        <authorList>
            <person name="Varga T."/>
            <person name="Krizsan K."/>
            <person name="Foldi C."/>
            <person name="Dima B."/>
            <person name="Sanchez-Garcia M."/>
            <person name="Sanchez-Ramirez S."/>
            <person name="Szollosi G.J."/>
            <person name="Szarkandi J.G."/>
            <person name="Papp V."/>
            <person name="Albert L."/>
            <person name="Andreopoulos W."/>
            <person name="Angelini C."/>
            <person name="Antonin V."/>
            <person name="Barry K.W."/>
            <person name="Bougher N.L."/>
            <person name="Buchanan P."/>
            <person name="Buyck B."/>
            <person name="Bense V."/>
            <person name="Catcheside P."/>
            <person name="Chovatia M."/>
            <person name="Cooper J."/>
            <person name="Damon W."/>
            <person name="Desjardin D."/>
            <person name="Finy P."/>
            <person name="Geml J."/>
            <person name="Haridas S."/>
            <person name="Hughes K."/>
            <person name="Justo A."/>
            <person name="Karasinski D."/>
            <person name="Kautmanova I."/>
            <person name="Kiss B."/>
            <person name="Kocsube S."/>
            <person name="Kotiranta H."/>
            <person name="LaButti K.M."/>
            <person name="Lechner B.E."/>
            <person name="Liimatainen K."/>
            <person name="Lipzen A."/>
            <person name="Lukacs Z."/>
            <person name="Mihaltcheva S."/>
            <person name="Morgado L.N."/>
            <person name="Niskanen T."/>
            <person name="Noordeloos M.E."/>
            <person name="Ohm R.A."/>
            <person name="Ortiz-Santana B."/>
            <person name="Ovrebo C."/>
            <person name="Racz N."/>
            <person name="Riley R."/>
            <person name="Savchenko A."/>
            <person name="Shiryaev A."/>
            <person name="Soop K."/>
            <person name="Spirin V."/>
            <person name="Szebenyi C."/>
            <person name="Tomsovsky M."/>
            <person name="Tulloss R.E."/>
            <person name="Uehling J."/>
            <person name="Grigoriev I.V."/>
            <person name="Vagvolgyi C."/>
            <person name="Papp T."/>
            <person name="Martin F.M."/>
            <person name="Miettinen O."/>
            <person name="Hibbett D.S."/>
            <person name="Nagy L.G."/>
        </authorList>
    </citation>
    <scope>NUCLEOTIDE SEQUENCE [LARGE SCALE GENOMIC DNA]</scope>
    <source>
        <strain evidence="1 2">CBS 166.37</strain>
    </source>
</reference>
<proteinExistence type="predicted"/>
<protein>
    <submittedName>
        <fullName evidence="1">Uncharacterized protein</fullName>
    </submittedName>
</protein>